<dbReference type="NCBIfam" id="NF008129">
    <property type="entry name" value="PRK10877.1"/>
    <property type="match status" value="1"/>
</dbReference>
<dbReference type="InterPro" id="IPR033954">
    <property type="entry name" value="DiS-bond_Isoase_DsbC/G"/>
</dbReference>
<evidence type="ECO:0000259" key="9">
    <source>
        <dbReference type="Pfam" id="PF13098"/>
    </source>
</evidence>
<evidence type="ECO:0000256" key="4">
    <source>
        <dbReference type="ARBA" id="ARBA00022764"/>
    </source>
</evidence>
<keyword evidence="6 7" id="KW-0676">Redox-active center</keyword>
<dbReference type="CDD" id="cd03020">
    <property type="entry name" value="DsbA_DsbC_DsbG"/>
    <property type="match status" value="1"/>
</dbReference>
<dbReference type="SUPFAM" id="SSF54423">
    <property type="entry name" value="DsbC/DsbG N-terminal domain-like"/>
    <property type="match status" value="1"/>
</dbReference>
<dbReference type="InterPro" id="IPR018950">
    <property type="entry name" value="DiS-bond_isomerase_DsbC/G_N"/>
</dbReference>
<keyword evidence="11" id="KW-1185">Reference proteome</keyword>
<evidence type="ECO:0000259" key="8">
    <source>
        <dbReference type="Pfam" id="PF10411"/>
    </source>
</evidence>
<keyword evidence="10" id="KW-0413">Isomerase</keyword>
<dbReference type="OrthoDB" id="12976at2"/>
<dbReference type="InterPro" id="IPR009094">
    <property type="entry name" value="DiS-bond_isomerase_DsbC/G_N_sf"/>
</dbReference>
<keyword evidence="3 7" id="KW-0732">Signal</keyword>
<gene>
    <name evidence="10" type="primary">dsbC</name>
    <name evidence="10" type="ORF">JFL49_08790</name>
</gene>
<reference evidence="10 11" key="1">
    <citation type="submission" date="2020-12" db="EMBL/GenBank/DDBJ databases">
        <title>ASc-MMNZ-VFA-070.</title>
        <authorList>
            <person name="Schryvers A."/>
            <person name="Mostafa Nazari M."/>
            <person name="Farshchi Andisi V."/>
            <person name="Timsit E."/>
            <person name="Walter Morck D."/>
        </authorList>
    </citation>
    <scope>NUCLEOTIDE SEQUENCE [LARGE SCALE GENOMIC DNA]</scope>
    <source>
        <strain evidence="10 11">ASc-MMNZ-VFA-070</strain>
    </source>
</reference>
<sequence length="232" mass="26315">MKKFLMVSLAMLMSTFVKADDNNVTIRKNLQKLGMTDVEIMESPIKNIKSVLTREGTLYVSEDGKYVLHGALYEITDKGIVNLTTKSLLVKLNNLKNEMIVYPAKKEKYVITVFMDITCHYCHLLHQKIKEYNELGITVRYLAFPRAGLNSNTAKQMEAIWTSRDPVFALDEAEKGNLPKELKIPNMIQKHYELGIQFGVSGTPSIITESGEVIGGYVEPKKLLQVLEDIRE</sequence>
<dbReference type="AlphaFoldDB" id="A0A9Q6Z0E6"/>
<name>A0A9Q6Z0E6_HISSO</name>
<dbReference type="InterPro" id="IPR036249">
    <property type="entry name" value="Thioredoxin-like_sf"/>
</dbReference>
<feature type="domain" description="Disulphide bond isomerase DsbC/G N-terminal" evidence="8">
    <location>
        <begin position="19"/>
        <end position="84"/>
    </location>
</feature>
<dbReference type="InterPro" id="IPR051470">
    <property type="entry name" value="Thiol:disulfide_interchange"/>
</dbReference>
<evidence type="ECO:0000256" key="3">
    <source>
        <dbReference type="ARBA" id="ARBA00022729"/>
    </source>
</evidence>
<dbReference type="RefSeq" id="WP_075294464.1">
    <property type="nucleotide sequence ID" value="NZ_CP018802.1"/>
</dbReference>
<organism evidence="10 11">
    <name type="scientific">Histophilus somni</name>
    <name type="common">Haemophilus somnus</name>
    <dbReference type="NCBI Taxonomy" id="731"/>
    <lineage>
        <taxon>Bacteria</taxon>
        <taxon>Pseudomonadati</taxon>
        <taxon>Pseudomonadota</taxon>
        <taxon>Gammaproteobacteria</taxon>
        <taxon>Pasteurellales</taxon>
        <taxon>Pasteurellaceae</taxon>
        <taxon>Histophilus</taxon>
    </lineage>
</organism>
<feature type="chain" id="PRO_5040545497" description="Thiol:disulfide interchange protein" evidence="7">
    <location>
        <begin position="20"/>
        <end position="232"/>
    </location>
</feature>
<comment type="function">
    <text evidence="7">Required for disulfide bond formation in some periplasmic proteins. Acts by transferring its disulfide bond to other proteins and is reduced in the process.</text>
</comment>
<dbReference type="EMBL" id="CP066558">
    <property type="protein sequence ID" value="QQF82133.1"/>
    <property type="molecule type" value="Genomic_DNA"/>
</dbReference>
<evidence type="ECO:0000256" key="1">
    <source>
        <dbReference type="ARBA" id="ARBA00004418"/>
    </source>
</evidence>
<keyword evidence="5" id="KW-1015">Disulfide bond</keyword>
<evidence type="ECO:0000256" key="7">
    <source>
        <dbReference type="RuleBase" id="RU364038"/>
    </source>
</evidence>
<dbReference type="Pfam" id="PF13098">
    <property type="entry name" value="Thioredoxin_2"/>
    <property type="match status" value="1"/>
</dbReference>
<dbReference type="Gene3D" id="3.40.30.10">
    <property type="entry name" value="Glutaredoxin"/>
    <property type="match status" value="1"/>
</dbReference>
<dbReference type="PANTHER" id="PTHR35272:SF3">
    <property type="entry name" value="THIOL:DISULFIDE INTERCHANGE PROTEIN DSBC"/>
    <property type="match status" value="1"/>
</dbReference>
<evidence type="ECO:0000313" key="11">
    <source>
        <dbReference type="Proteomes" id="UP000595373"/>
    </source>
</evidence>
<proteinExistence type="inferred from homology"/>
<evidence type="ECO:0000256" key="2">
    <source>
        <dbReference type="ARBA" id="ARBA00009813"/>
    </source>
</evidence>
<evidence type="ECO:0000256" key="6">
    <source>
        <dbReference type="ARBA" id="ARBA00023284"/>
    </source>
</evidence>
<evidence type="ECO:0000313" key="10">
    <source>
        <dbReference type="EMBL" id="QQF82133.1"/>
    </source>
</evidence>
<dbReference type="GO" id="GO:0016853">
    <property type="term" value="F:isomerase activity"/>
    <property type="evidence" value="ECO:0007669"/>
    <property type="project" value="UniProtKB-KW"/>
</dbReference>
<comment type="similarity">
    <text evidence="2 7">Belongs to the thioredoxin family. DsbC subfamily.</text>
</comment>
<feature type="signal peptide" evidence="7">
    <location>
        <begin position="1"/>
        <end position="19"/>
    </location>
</feature>
<dbReference type="Pfam" id="PF10411">
    <property type="entry name" value="DsbC_N"/>
    <property type="match status" value="1"/>
</dbReference>
<keyword evidence="4 7" id="KW-0574">Periplasm</keyword>
<dbReference type="PANTHER" id="PTHR35272">
    <property type="entry name" value="THIOL:DISULFIDE INTERCHANGE PROTEIN DSBC-RELATED"/>
    <property type="match status" value="1"/>
</dbReference>
<dbReference type="InterPro" id="IPR012336">
    <property type="entry name" value="Thioredoxin-like_fold"/>
</dbReference>
<dbReference type="Gene3D" id="3.10.450.70">
    <property type="entry name" value="Disulphide bond isomerase, DsbC/G, N-terminal"/>
    <property type="match status" value="1"/>
</dbReference>
<dbReference type="GO" id="GO:0042597">
    <property type="term" value="C:periplasmic space"/>
    <property type="evidence" value="ECO:0007669"/>
    <property type="project" value="UniProtKB-SubCell"/>
</dbReference>
<accession>A0A9Q6Z0E6</accession>
<comment type="subcellular location">
    <subcellularLocation>
        <location evidence="1 7">Periplasm</location>
    </subcellularLocation>
</comment>
<dbReference type="Proteomes" id="UP000595373">
    <property type="component" value="Chromosome"/>
</dbReference>
<evidence type="ECO:0000256" key="5">
    <source>
        <dbReference type="ARBA" id="ARBA00023157"/>
    </source>
</evidence>
<protein>
    <recommendedName>
        <fullName evidence="7">Thiol:disulfide interchange protein</fullName>
    </recommendedName>
</protein>
<dbReference type="SUPFAM" id="SSF52833">
    <property type="entry name" value="Thioredoxin-like"/>
    <property type="match status" value="1"/>
</dbReference>
<feature type="domain" description="Thioredoxin-like fold" evidence="9">
    <location>
        <begin position="104"/>
        <end position="227"/>
    </location>
</feature>